<accession>W1P923</accession>
<dbReference type="HOGENOM" id="CLU_2226814_0_0_1"/>
<organism evidence="1 2">
    <name type="scientific">Amborella trichopoda</name>
    <dbReference type="NCBI Taxonomy" id="13333"/>
    <lineage>
        <taxon>Eukaryota</taxon>
        <taxon>Viridiplantae</taxon>
        <taxon>Streptophyta</taxon>
        <taxon>Embryophyta</taxon>
        <taxon>Tracheophyta</taxon>
        <taxon>Spermatophyta</taxon>
        <taxon>Magnoliopsida</taxon>
        <taxon>Amborellales</taxon>
        <taxon>Amborellaceae</taxon>
        <taxon>Amborella</taxon>
    </lineage>
</organism>
<evidence type="ECO:0000313" key="1">
    <source>
        <dbReference type="EMBL" id="ERN04428.1"/>
    </source>
</evidence>
<keyword evidence="2" id="KW-1185">Reference proteome</keyword>
<dbReference type="AlphaFoldDB" id="W1P923"/>
<name>W1P923_AMBTC</name>
<dbReference type="Gramene" id="ERN04428">
    <property type="protein sequence ID" value="ERN04428"/>
    <property type="gene ID" value="AMTR_s00133p00071230"/>
</dbReference>
<gene>
    <name evidence="1" type="ORF">AMTR_s00133p00071230</name>
</gene>
<dbReference type="Proteomes" id="UP000017836">
    <property type="component" value="Unassembled WGS sequence"/>
</dbReference>
<proteinExistence type="predicted"/>
<protein>
    <submittedName>
        <fullName evidence="1">Uncharacterized protein</fullName>
    </submittedName>
</protein>
<dbReference type="EMBL" id="KI394265">
    <property type="protein sequence ID" value="ERN04428.1"/>
    <property type="molecule type" value="Genomic_DNA"/>
</dbReference>
<evidence type="ECO:0000313" key="2">
    <source>
        <dbReference type="Proteomes" id="UP000017836"/>
    </source>
</evidence>
<reference evidence="2" key="1">
    <citation type="journal article" date="2013" name="Science">
        <title>The Amborella genome and the evolution of flowering plants.</title>
        <authorList>
            <consortium name="Amborella Genome Project"/>
        </authorList>
    </citation>
    <scope>NUCLEOTIDE SEQUENCE [LARGE SCALE GENOMIC DNA]</scope>
</reference>
<sequence length="106" mass="11236">MDQSQFEATLNGVGDICKPIGDVGVCDVQNEADDINNVARLLSVLDACGRSRGLTTFKVELMTLNFGGRWSNARAFPSENVSKSGDFEFVLPGTFGAFDPTGAISG</sequence>